<evidence type="ECO:0000256" key="2">
    <source>
        <dbReference type="ARBA" id="ARBA00022448"/>
    </source>
</evidence>
<keyword evidence="11" id="KW-1185">Reference proteome</keyword>
<proteinExistence type="predicted"/>
<protein>
    <submittedName>
        <fullName evidence="10">TRPC3 protein</fullName>
    </submittedName>
</protein>
<dbReference type="GO" id="GO:0070679">
    <property type="term" value="F:inositol 1,4,5 trisphosphate binding"/>
    <property type="evidence" value="ECO:0007669"/>
    <property type="project" value="TreeGrafter"/>
</dbReference>
<accession>A0A7L3MJT6</accession>
<feature type="transmembrane region" description="Helical" evidence="8">
    <location>
        <begin position="135"/>
        <end position="155"/>
    </location>
</feature>
<reference evidence="10 11" key="1">
    <citation type="submission" date="2019-09" db="EMBL/GenBank/DDBJ databases">
        <title>Bird 10,000 Genomes (B10K) Project - Family phase.</title>
        <authorList>
            <person name="Zhang G."/>
        </authorList>
    </citation>
    <scope>NUCLEOTIDE SEQUENCE [LARGE SCALE GENOMIC DNA]</scope>
    <source>
        <strain evidence="10">B10K-DU-029-69</strain>
        <tissue evidence="10">Muscle</tissue>
    </source>
</reference>
<dbReference type="GO" id="GO:0007338">
    <property type="term" value="P:single fertilization"/>
    <property type="evidence" value="ECO:0007669"/>
    <property type="project" value="TreeGrafter"/>
</dbReference>
<evidence type="ECO:0000313" key="11">
    <source>
        <dbReference type="Proteomes" id="UP000558460"/>
    </source>
</evidence>
<comment type="caution">
    <text evidence="10">The sequence shown here is derived from an EMBL/GenBank/DDBJ whole genome shotgun (WGS) entry which is preliminary data.</text>
</comment>
<gene>
    <name evidence="10" type="primary">Trpc3</name>
    <name evidence="10" type="ORF">HORVUL_R06781</name>
</gene>
<evidence type="ECO:0000256" key="5">
    <source>
        <dbReference type="ARBA" id="ARBA00023065"/>
    </source>
</evidence>
<keyword evidence="4 8" id="KW-1133">Transmembrane helix</keyword>
<evidence type="ECO:0000256" key="6">
    <source>
        <dbReference type="ARBA" id="ARBA00023136"/>
    </source>
</evidence>
<sequence length="225" mass="26166">GMMWSECKELWLEGPREYILQLWNVLDFGMLSIFIAAFTARLLAFLQATKAQQYVDNYIEENDLSEVTLPPEIEYFTYGELSNWQKSLWSLWELGYMLQKAKACFSRIAYILPANESFGPLQISLGRTVKDIFKFMVLFIMVFLAFMIGMFILYSYYLGAKLNPAFTTVEESFKTLFWSIFGLSEVTSVVLKYDHKFIENIGYVLYGIYNVTMVVVLLNMLIAMI</sequence>
<evidence type="ECO:0000313" key="10">
    <source>
        <dbReference type="EMBL" id="NXU65871.1"/>
    </source>
</evidence>
<keyword evidence="5" id="KW-0406">Ion transport</keyword>
<dbReference type="GO" id="GO:0051480">
    <property type="term" value="P:regulation of cytosolic calcium ion concentration"/>
    <property type="evidence" value="ECO:0007669"/>
    <property type="project" value="TreeGrafter"/>
</dbReference>
<dbReference type="GO" id="GO:0015279">
    <property type="term" value="F:store-operated calcium channel activity"/>
    <property type="evidence" value="ECO:0007669"/>
    <property type="project" value="TreeGrafter"/>
</dbReference>
<evidence type="ECO:0000256" key="7">
    <source>
        <dbReference type="ARBA" id="ARBA00023303"/>
    </source>
</evidence>
<dbReference type="InterPro" id="IPR002153">
    <property type="entry name" value="TRPC_channel"/>
</dbReference>
<evidence type="ECO:0000256" key="3">
    <source>
        <dbReference type="ARBA" id="ARBA00022692"/>
    </source>
</evidence>
<name>A0A7L3MJT6_9PASS</name>
<feature type="non-terminal residue" evidence="10">
    <location>
        <position position="1"/>
    </location>
</feature>
<feature type="transmembrane region" description="Helical" evidence="8">
    <location>
        <begin position="20"/>
        <end position="44"/>
    </location>
</feature>
<keyword evidence="2" id="KW-0813">Transport</keyword>
<dbReference type="Proteomes" id="UP000558460">
    <property type="component" value="Unassembled WGS sequence"/>
</dbReference>
<evidence type="ECO:0000256" key="4">
    <source>
        <dbReference type="ARBA" id="ARBA00022989"/>
    </source>
</evidence>
<dbReference type="OrthoDB" id="2373987at2759"/>
<feature type="domain" description="Ion transport" evidence="9">
    <location>
        <begin position="3"/>
        <end position="225"/>
    </location>
</feature>
<comment type="subcellular location">
    <subcellularLocation>
        <location evidence="1">Membrane</location>
        <topology evidence="1">Multi-pass membrane protein</topology>
    </subcellularLocation>
</comment>
<evidence type="ECO:0000256" key="8">
    <source>
        <dbReference type="SAM" id="Phobius"/>
    </source>
</evidence>
<dbReference type="GO" id="GO:0034703">
    <property type="term" value="C:cation channel complex"/>
    <property type="evidence" value="ECO:0007669"/>
    <property type="project" value="TreeGrafter"/>
</dbReference>
<dbReference type="PANTHER" id="PTHR10117">
    <property type="entry name" value="TRANSIENT RECEPTOR POTENTIAL CHANNEL"/>
    <property type="match status" value="1"/>
</dbReference>
<keyword evidence="7" id="KW-0407">Ion channel</keyword>
<keyword evidence="6 8" id="KW-0472">Membrane</keyword>
<evidence type="ECO:0000259" key="9">
    <source>
        <dbReference type="Pfam" id="PF00520"/>
    </source>
</evidence>
<dbReference type="PANTHER" id="PTHR10117:SF8">
    <property type="entry name" value="SHORT TRANSIENT RECEPTOR POTENTIAL CHANNEL 3"/>
    <property type="match status" value="1"/>
</dbReference>
<dbReference type="EMBL" id="VZUA01093985">
    <property type="protein sequence ID" value="NXU65871.1"/>
    <property type="molecule type" value="Genomic_DNA"/>
</dbReference>
<dbReference type="Pfam" id="PF00520">
    <property type="entry name" value="Ion_trans"/>
    <property type="match status" value="1"/>
</dbReference>
<dbReference type="InterPro" id="IPR005821">
    <property type="entry name" value="Ion_trans_dom"/>
</dbReference>
<keyword evidence="3 8" id="KW-0812">Transmembrane</keyword>
<evidence type="ECO:0000256" key="1">
    <source>
        <dbReference type="ARBA" id="ARBA00004141"/>
    </source>
</evidence>
<feature type="non-terminal residue" evidence="10">
    <location>
        <position position="225"/>
    </location>
</feature>
<organism evidence="10 11">
    <name type="scientific">Horornis vulcanius</name>
    <dbReference type="NCBI Taxonomy" id="2585811"/>
    <lineage>
        <taxon>Eukaryota</taxon>
        <taxon>Metazoa</taxon>
        <taxon>Chordata</taxon>
        <taxon>Craniata</taxon>
        <taxon>Vertebrata</taxon>
        <taxon>Euteleostomi</taxon>
        <taxon>Archelosauria</taxon>
        <taxon>Archosauria</taxon>
        <taxon>Dinosauria</taxon>
        <taxon>Saurischia</taxon>
        <taxon>Theropoda</taxon>
        <taxon>Coelurosauria</taxon>
        <taxon>Aves</taxon>
        <taxon>Neognathae</taxon>
        <taxon>Neoaves</taxon>
        <taxon>Telluraves</taxon>
        <taxon>Australaves</taxon>
        <taxon>Passeriformes</taxon>
        <taxon>Sylvioidea</taxon>
        <taxon>Scotocercidae</taxon>
        <taxon>Horornis</taxon>
    </lineage>
</organism>
<dbReference type="AlphaFoldDB" id="A0A7L3MJT6"/>
<dbReference type="GO" id="GO:0005886">
    <property type="term" value="C:plasma membrane"/>
    <property type="evidence" value="ECO:0007669"/>
    <property type="project" value="TreeGrafter"/>
</dbReference>
<feature type="transmembrane region" description="Helical" evidence="8">
    <location>
        <begin position="203"/>
        <end position="224"/>
    </location>
</feature>